<dbReference type="AlphaFoldDB" id="W9DQF0"/>
<dbReference type="InterPro" id="IPR032033">
    <property type="entry name" value="Cytochrome_P460"/>
</dbReference>
<keyword evidence="4" id="KW-1185">Reference proteome</keyword>
<proteinExistence type="predicted"/>
<evidence type="ECO:0000256" key="1">
    <source>
        <dbReference type="SAM" id="MobiDB-lite"/>
    </source>
</evidence>
<gene>
    <name evidence="3" type="ORF">MettiDRAFT_0962</name>
</gene>
<feature type="compositionally biased region" description="Acidic residues" evidence="1">
    <location>
        <begin position="34"/>
        <end position="56"/>
    </location>
</feature>
<dbReference type="Proteomes" id="UP000019483">
    <property type="component" value="Unassembled WGS sequence"/>
</dbReference>
<evidence type="ECO:0000313" key="4">
    <source>
        <dbReference type="Proteomes" id="UP000019483"/>
    </source>
</evidence>
<dbReference type="EMBL" id="AZAJ01000001">
    <property type="protein sequence ID" value="ETA67535.1"/>
    <property type="molecule type" value="Genomic_DNA"/>
</dbReference>
<dbReference type="PROSITE" id="PS51257">
    <property type="entry name" value="PROKAR_LIPOPROTEIN"/>
    <property type="match status" value="1"/>
</dbReference>
<comment type="caution">
    <text evidence="3">The sequence shown here is derived from an EMBL/GenBank/DDBJ whole genome shotgun (WGS) entry which is preliminary data.</text>
</comment>
<evidence type="ECO:0000259" key="2">
    <source>
        <dbReference type="Pfam" id="PF16694"/>
    </source>
</evidence>
<dbReference type="OrthoDB" id="139306at2157"/>
<feature type="region of interest" description="Disordered" evidence="1">
    <location>
        <begin position="22"/>
        <end position="56"/>
    </location>
</feature>
<name>W9DQF0_METTI</name>
<sequence length="188" mass="20783">MKIKAFMLLLLVCAISISGCADSDNGDDTVPSSSEEEPMADDSMDESMDDEMDQMSEPDTEAIFLEITDADNYKEWSIWPGTGAMEDGTGVHGEYVTVYVSDNAVSAAEVGGEMLPYETMVVKEGFNEDEELTGIYLMYKIEDYDPENNDWFWAAYSPDGNVNAEGRVAGCINCHSDEQDADYVFFNA</sequence>
<dbReference type="CDD" id="cd20716">
    <property type="entry name" value="cyt_P460_fam"/>
    <property type="match status" value="1"/>
</dbReference>
<accession>W9DQF0</accession>
<dbReference type="RefSeq" id="WP_023844671.1">
    <property type="nucleotide sequence ID" value="NZ_AZAJ01000001.1"/>
</dbReference>
<organism evidence="3 4">
    <name type="scientific">Methanolobus tindarius DSM 2278</name>
    <dbReference type="NCBI Taxonomy" id="1090322"/>
    <lineage>
        <taxon>Archaea</taxon>
        <taxon>Methanobacteriati</taxon>
        <taxon>Methanobacteriota</taxon>
        <taxon>Stenosarchaea group</taxon>
        <taxon>Methanomicrobia</taxon>
        <taxon>Methanosarcinales</taxon>
        <taxon>Methanosarcinaceae</taxon>
        <taxon>Methanolobus</taxon>
    </lineage>
</organism>
<feature type="domain" description="Cytochrome P460" evidence="2">
    <location>
        <begin position="72"/>
        <end position="185"/>
    </location>
</feature>
<dbReference type="Gene3D" id="3.50.70.20">
    <property type="entry name" value="Cytochrome P460"/>
    <property type="match status" value="1"/>
</dbReference>
<dbReference type="STRING" id="1090322.MettiDRAFT_0962"/>
<dbReference type="InterPro" id="IPR038142">
    <property type="entry name" value="Cytochrome_P460_sp"/>
</dbReference>
<reference evidence="3 4" key="1">
    <citation type="submission" date="2013-08" db="EMBL/GenBank/DDBJ databases">
        <authorList>
            <consortium name="DOE Joint Genome Institute"/>
            <person name="Eisen J."/>
            <person name="Huntemann M."/>
            <person name="Han J."/>
            <person name="Chen A."/>
            <person name="Kyrpides N."/>
            <person name="Mavromatis K."/>
            <person name="Markowitz V."/>
            <person name="Palaniappan K."/>
            <person name="Ivanova N."/>
            <person name="Schaumberg A."/>
            <person name="Pati A."/>
            <person name="Liolios K."/>
            <person name="Nordberg H.P."/>
            <person name="Cantor M.N."/>
            <person name="Hua S.X."/>
            <person name="Woyke T."/>
        </authorList>
    </citation>
    <scope>NUCLEOTIDE SEQUENCE [LARGE SCALE GENOMIC DNA]</scope>
    <source>
        <strain evidence="3 4">DSM 2278</strain>
    </source>
</reference>
<protein>
    <recommendedName>
        <fullName evidence="2">Cytochrome P460 domain-containing protein</fullName>
    </recommendedName>
</protein>
<dbReference type="Pfam" id="PF16694">
    <property type="entry name" value="Cytochrome_P460"/>
    <property type="match status" value="1"/>
</dbReference>
<evidence type="ECO:0000313" key="3">
    <source>
        <dbReference type="EMBL" id="ETA67535.1"/>
    </source>
</evidence>